<name>A0A1L9T4N8_9EURO</name>
<evidence type="ECO:0000313" key="2">
    <source>
        <dbReference type="EMBL" id="OJJ54402.1"/>
    </source>
</evidence>
<feature type="compositionally biased region" description="Basic residues" evidence="1">
    <location>
        <begin position="52"/>
        <end position="61"/>
    </location>
</feature>
<protein>
    <submittedName>
        <fullName evidence="2">Uncharacterized protein</fullName>
    </submittedName>
</protein>
<keyword evidence="3" id="KW-1185">Reference proteome</keyword>
<evidence type="ECO:0000256" key="1">
    <source>
        <dbReference type="SAM" id="MobiDB-lite"/>
    </source>
</evidence>
<accession>A0A1L9T4N8</accession>
<feature type="region of interest" description="Disordered" evidence="1">
    <location>
        <begin position="17"/>
        <end position="87"/>
    </location>
</feature>
<dbReference type="Proteomes" id="UP000184356">
    <property type="component" value="Unassembled WGS sequence"/>
</dbReference>
<dbReference type="EMBL" id="KV878594">
    <property type="protein sequence ID" value="OJJ54402.1"/>
    <property type="molecule type" value="Genomic_DNA"/>
</dbReference>
<dbReference type="RefSeq" id="XP_040698208.1">
    <property type="nucleotide sequence ID" value="XM_040847232.1"/>
</dbReference>
<proteinExistence type="predicted"/>
<dbReference type="AlphaFoldDB" id="A0A1L9T4N8"/>
<dbReference type="GeneID" id="63763305"/>
<reference evidence="3" key="1">
    <citation type="journal article" date="2017" name="Genome Biol.">
        <title>Comparative genomics reveals high biological diversity and specific adaptations in the industrially and medically important fungal genus Aspergillus.</title>
        <authorList>
            <person name="de Vries R.P."/>
            <person name="Riley R."/>
            <person name="Wiebenga A."/>
            <person name="Aguilar-Osorio G."/>
            <person name="Amillis S."/>
            <person name="Uchima C.A."/>
            <person name="Anderluh G."/>
            <person name="Asadollahi M."/>
            <person name="Askin M."/>
            <person name="Barry K."/>
            <person name="Battaglia E."/>
            <person name="Bayram O."/>
            <person name="Benocci T."/>
            <person name="Braus-Stromeyer S.A."/>
            <person name="Caldana C."/>
            <person name="Canovas D."/>
            <person name="Cerqueira G.C."/>
            <person name="Chen F."/>
            <person name="Chen W."/>
            <person name="Choi C."/>
            <person name="Clum A."/>
            <person name="Dos Santos R.A."/>
            <person name="Damasio A.R."/>
            <person name="Diallinas G."/>
            <person name="Emri T."/>
            <person name="Fekete E."/>
            <person name="Flipphi M."/>
            <person name="Freyberg S."/>
            <person name="Gallo A."/>
            <person name="Gournas C."/>
            <person name="Habgood R."/>
            <person name="Hainaut M."/>
            <person name="Harispe M.L."/>
            <person name="Henrissat B."/>
            <person name="Hilden K.S."/>
            <person name="Hope R."/>
            <person name="Hossain A."/>
            <person name="Karabika E."/>
            <person name="Karaffa L."/>
            <person name="Karanyi Z."/>
            <person name="Krasevec N."/>
            <person name="Kuo A."/>
            <person name="Kusch H."/>
            <person name="LaButti K."/>
            <person name="Lagendijk E.L."/>
            <person name="Lapidus A."/>
            <person name="Levasseur A."/>
            <person name="Lindquist E."/>
            <person name="Lipzen A."/>
            <person name="Logrieco A.F."/>
            <person name="MacCabe A."/>
            <person name="Maekelae M.R."/>
            <person name="Malavazi I."/>
            <person name="Melin P."/>
            <person name="Meyer V."/>
            <person name="Mielnichuk N."/>
            <person name="Miskei M."/>
            <person name="Molnar A.P."/>
            <person name="Mule G."/>
            <person name="Ngan C.Y."/>
            <person name="Orejas M."/>
            <person name="Orosz E."/>
            <person name="Ouedraogo J.P."/>
            <person name="Overkamp K.M."/>
            <person name="Park H.-S."/>
            <person name="Perrone G."/>
            <person name="Piumi F."/>
            <person name="Punt P.J."/>
            <person name="Ram A.F."/>
            <person name="Ramon A."/>
            <person name="Rauscher S."/>
            <person name="Record E."/>
            <person name="Riano-Pachon D.M."/>
            <person name="Robert V."/>
            <person name="Roehrig J."/>
            <person name="Ruller R."/>
            <person name="Salamov A."/>
            <person name="Salih N.S."/>
            <person name="Samson R.A."/>
            <person name="Sandor E."/>
            <person name="Sanguinetti M."/>
            <person name="Schuetze T."/>
            <person name="Sepcic K."/>
            <person name="Shelest E."/>
            <person name="Sherlock G."/>
            <person name="Sophianopoulou V."/>
            <person name="Squina F.M."/>
            <person name="Sun H."/>
            <person name="Susca A."/>
            <person name="Todd R.B."/>
            <person name="Tsang A."/>
            <person name="Unkles S.E."/>
            <person name="van de Wiele N."/>
            <person name="van Rossen-Uffink D."/>
            <person name="Oliveira J.V."/>
            <person name="Vesth T.C."/>
            <person name="Visser J."/>
            <person name="Yu J.-H."/>
            <person name="Zhou M."/>
            <person name="Andersen M.R."/>
            <person name="Archer D.B."/>
            <person name="Baker S.E."/>
            <person name="Benoit I."/>
            <person name="Brakhage A.A."/>
            <person name="Braus G.H."/>
            <person name="Fischer R."/>
            <person name="Frisvad J.C."/>
            <person name="Goldman G.H."/>
            <person name="Houbraken J."/>
            <person name="Oakley B."/>
            <person name="Pocsi I."/>
            <person name="Scazzocchio C."/>
            <person name="Seiboth B."/>
            <person name="vanKuyk P.A."/>
            <person name="Wortman J."/>
            <person name="Dyer P.S."/>
            <person name="Grigoriev I.V."/>
        </authorList>
    </citation>
    <scope>NUCLEOTIDE SEQUENCE [LARGE SCALE GENOMIC DNA]</scope>
    <source>
        <strain evidence="3">CBS 593.65</strain>
    </source>
</reference>
<gene>
    <name evidence="2" type="ORF">ASPSYDRAFT_464534</name>
</gene>
<feature type="compositionally biased region" description="Polar residues" evidence="1">
    <location>
        <begin position="17"/>
        <end position="33"/>
    </location>
</feature>
<organism evidence="2 3">
    <name type="scientific">Aspergillus sydowii CBS 593.65</name>
    <dbReference type="NCBI Taxonomy" id="1036612"/>
    <lineage>
        <taxon>Eukaryota</taxon>
        <taxon>Fungi</taxon>
        <taxon>Dikarya</taxon>
        <taxon>Ascomycota</taxon>
        <taxon>Pezizomycotina</taxon>
        <taxon>Eurotiomycetes</taxon>
        <taxon>Eurotiomycetidae</taxon>
        <taxon>Eurotiales</taxon>
        <taxon>Aspergillaceae</taxon>
        <taxon>Aspergillus</taxon>
        <taxon>Aspergillus subgen. Nidulantes</taxon>
    </lineage>
</organism>
<dbReference type="VEuPathDB" id="FungiDB:ASPSYDRAFT_464534"/>
<evidence type="ECO:0000313" key="3">
    <source>
        <dbReference type="Proteomes" id="UP000184356"/>
    </source>
</evidence>
<sequence length="87" mass="9619">MIWGVSRVELSLLNRSETPILTGNESSCPNYDTPSPAYPADSPTPTETAPNQHRHHHHRARLGVPQHPVRRVNETAGRGPTTPLVRP</sequence>